<reference evidence="2 3" key="1">
    <citation type="submission" date="2015-11" db="EMBL/GenBank/DDBJ databases">
        <title>Bacillus caseinolyticus sp nov.</title>
        <authorList>
            <person name="Dastager S.G."/>
            <person name="Mawlankar R."/>
        </authorList>
    </citation>
    <scope>NUCLEOTIDE SEQUENCE [LARGE SCALE GENOMIC DNA]</scope>
    <source>
        <strain evidence="2 3">SGD-V-76</strain>
    </source>
</reference>
<keyword evidence="1" id="KW-0472">Membrane</keyword>
<dbReference type="NCBIfam" id="TIGR02893">
    <property type="entry name" value="spore_yabQ"/>
    <property type="match status" value="1"/>
</dbReference>
<dbReference type="Pfam" id="PF09578">
    <property type="entry name" value="Spore_YabQ"/>
    <property type="match status" value="1"/>
</dbReference>
<feature type="transmembrane region" description="Helical" evidence="1">
    <location>
        <begin position="39"/>
        <end position="62"/>
    </location>
</feature>
<sequence length="207" mass="24238">MSLNIQFYTMLAMISMGGCVGASLDTYRYFVNRAQTVRWFVFISDLLFWVVQALLIFYVLFLVNEGELRFYAFLALLCGFAAYQSLIQSIYLKVLKFIVSSVLAVYRALLTILTIILVKPARMLLRCINALGLLCYRFGYGLVSFILKVIFVPIRWVFLISWRIMPKSVRRFLQRCFTYLEGIFQRVKNTIMRAVSWLNTFKNKEDD</sequence>
<accession>A0A0V8JKD5</accession>
<feature type="transmembrane region" description="Helical" evidence="1">
    <location>
        <begin position="94"/>
        <end position="118"/>
    </location>
</feature>
<dbReference type="EMBL" id="LNQP01000053">
    <property type="protein sequence ID" value="KSU87136.1"/>
    <property type="molecule type" value="Genomic_DNA"/>
</dbReference>
<dbReference type="AlphaFoldDB" id="A0A0V8JKD5"/>
<keyword evidence="3" id="KW-1185">Reference proteome</keyword>
<keyword evidence="1" id="KW-0812">Transmembrane</keyword>
<feature type="transmembrane region" description="Helical" evidence="1">
    <location>
        <begin position="6"/>
        <end position="27"/>
    </location>
</feature>
<feature type="transmembrane region" description="Helical" evidence="1">
    <location>
        <begin position="68"/>
        <end position="87"/>
    </location>
</feature>
<name>A0A0V8JKD5_9BACI</name>
<comment type="caution">
    <text evidence="2">The sequence shown here is derived from an EMBL/GenBank/DDBJ whole genome shotgun (WGS) entry which is preliminary data.</text>
</comment>
<evidence type="ECO:0000256" key="1">
    <source>
        <dbReference type="SAM" id="Phobius"/>
    </source>
</evidence>
<evidence type="ECO:0000313" key="2">
    <source>
        <dbReference type="EMBL" id="KSU87136.1"/>
    </source>
</evidence>
<dbReference type="Proteomes" id="UP000053681">
    <property type="component" value="Unassembled WGS sequence"/>
</dbReference>
<evidence type="ECO:0000313" key="3">
    <source>
        <dbReference type="Proteomes" id="UP000053681"/>
    </source>
</evidence>
<feature type="transmembrane region" description="Helical" evidence="1">
    <location>
        <begin position="138"/>
        <end position="162"/>
    </location>
</feature>
<dbReference type="RefSeq" id="WP_025909836.1">
    <property type="nucleotide sequence ID" value="NZ_KQ758668.1"/>
</dbReference>
<keyword evidence="1" id="KW-1133">Transmembrane helix</keyword>
<proteinExistence type="predicted"/>
<organism evidence="2 3">
    <name type="scientific">Priestia veravalensis</name>
    <dbReference type="NCBI Taxonomy" id="1414648"/>
    <lineage>
        <taxon>Bacteria</taxon>
        <taxon>Bacillati</taxon>
        <taxon>Bacillota</taxon>
        <taxon>Bacilli</taxon>
        <taxon>Bacillales</taxon>
        <taxon>Bacillaceae</taxon>
        <taxon>Priestia</taxon>
    </lineage>
</organism>
<gene>
    <name evidence="2" type="ORF">AS180_14955</name>
</gene>
<dbReference type="InterPro" id="IPR019074">
    <property type="entry name" value="YabQ"/>
</dbReference>
<protein>
    <submittedName>
        <fullName evidence="2">Spore cortex biosynthesis protein YabQ</fullName>
    </submittedName>
</protein>